<accession>A0AAD8VBN6</accession>
<comment type="caution">
    <text evidence="1">The sequence shown here is derived from an EMBL/GenBank/DDBJ whole genome shotgun (WGS) entry which is preliminary data.</text>
</comment>
<dbReference type="Proteomes" id="UP001230504">
    <property type="component" value="Unassembled WGS sequence"/>
</dbReference>
<dbReference type="GeneID" id="85435783"/>
<proteinExistence type="predicted"/>
<gene>
    <name evidence="1" type="ORF">LY79DRAFT_211933</name>
</gene>
<keyword evidence="2" id="KW-1185">Reference proteome</keyword>
<reference evidence="1" key="1">
    <citation type="submission" date="2021-06" db="EMBL/GenBank/DDBJ databases">
        <title>Comparative genomics, transcriptomics and evolutionary studies reveal genomic signatures of adaptation to plant cell wall in hemibiotrophic fungi.</title>
        <authorList>
            <consortium name="DOE Joint Genome Institute"/>
            <person name="Baroncelli R."/>
            <person name="Diaz J.F."/>
            <person name="Benocci T."/>
            <person name="Peng M."/>
            <person name="Battaglia E."/>
            <person name="Haridas S."/>
            <person name="Andreopoulos W."/>
            <person name="Labutti K."/>
            <person name="Pangilinan J."/>
            <person name="Floch G.L."/>
            <person name="Makela M.R."/>
            <person name="Henrissat B."/>
            <person name="Grigoriev I.V."/>
            <person name="Crouch J.A."/>
            <person name="De Vries R.P."/>
            <person name="Sukno S.A."/>
            <person name="Thon M.R."/>
        </authorList>
    </citation>
    <scope>NUCLEOTIDE SEQUENCE</scope>
    <source>
        <strain evidence="1">CBS 125086</strain>
    </source>
</reference>
<evidence type="ECO:0000313" key="1">
    <source>
        <dbReference type="EMBL" id="KAK1599196.1"/>
    </source>
</evidence>
<dbReference type="AlphaFoldDB" id="A0AAD8VBN6"/>
<dbReference type="RefSeq" id="XP_060419858.1">
    <property type="nucleotide sequence ID" value="XM_060551543.1"/>
</dbReference>
<protein>
    <submittedName>
        <fullName evidence="1">Uncharacterized protein</fullName>
    </submittedName>
</protein>
<evidence type="ECO:0000313" key="2">
    <source>
        <dbReference type="Proteomes" id="UP001230504"/>
    </source>
</evidence>
<name>A0AAD8VBN6_9PEZI</name>
<dbReference type="EMBL" id="JAHLJV010000003">
    <property type="protein sequence ID" value="KAK1599196.1"/>
    <property type="molecule type" value="Genomic_DNA"/>
</dbReference>
<organism evidence="1 2">
    <name type="scientific">Colletotrichum navitas</name>
    <dbReference type="NCBI Taxonomy" id="681940"/>
    <lineage>
        <taxon>Eukaryota</taxon>
        <taxon>Fungi</taxon>
        <taxon>Dikarya</taxon>
        <taxon>Ascomycota</taxon>
        <taxon>Pezizomycotina</taxon>
        <taxon>Sordariomycetes</taxon>
        <taxon>Hypocreomycetidae</taxon>
        <taxon>Glomerellales</taxon>
        <taxon>Glomerellaceae</taxon>
        <taxon>Colletotrichum</taxon>
        <taxon>Colletotrichum graminicola species complex</taxon>
    </lineage>
</organism>
<sequence length="148" mass="16864">MIPSSLLSILRVSTLSKAGLLRSTIVKLDLRFSIPRIIDRQVPPGKLISTLNFATGSSSYVTKVFNKFLFEERQLRFNRRPCYKPFNHAFLTVAMWYLWATVSGTNSRIYKLWDSSLNGHLLGLWMRRALLMKCFSSGAALSAINWAC</sequence>